<dbReference type="Proteomes" id="UP001482620">
    <property type="component" value="Unassembled WGS sequence"/>
</dbReference>
<name>A0ABV0UFY6_9TELE</name>
<evidence type="ECO:0000313" key="2">
    <source>
        <dbReference type="Proteomes" id="UP001482620"/>
    </source>
</evidence>
<protein>
    <submittedName>
        <fullName evidence="1">Uncharacterized protein</fullName>
    </submittedName>
</protein>
<organism evidence="1 2">
    <name type="scientific">Ilyodon furcidens</name>
    <name type="common">goldbreast splitfin</name>
    <dbReference type="NCBI Taxonomy" id="33524"/>
    <lineage>
        <taxon>Eukaryota</taxon>
        <taxon>Metazoa</taxon>
        <taxon>Chordata</taxon>
        <taxon>Craniata</taxon>
        <taxon>Vertebrata</taxon>
        <taxon>Euteleostomi</taxon>
        <taxon>Actinopterygii</taxon>
        <taxon>Neopterygii</taxon>
        <taxon>Teleostei</taxon>
        <taxon>Neoteleostei</taxon>
        <taxon>Acanthomorphata</taxon>
        <taxon>Ovalentaria</taxon>
        <taxon>Atherinomorphae</taxon>
        <taxon>Cyprinodontiformes</taxon>
        <taxon>Goodeidae</taxon>
        <taxon>Ilyodon</taxon>
    </lineage>
</organism>
<accession>A0ABV0UFY6</accession>
<dbReference type="EMBL" id="JAHRIQ010070619">
    <property type="protein sequence ID" value="MEQ2244090.1"/>
    <property type="molecule type" value="Genomic_DNA"/>
</dbReference>
<keyword evidence="2" id="KW-1185">Reference proteome</keyword>
<sequence>MNNGQSYALDKVPTLFIITPQHQRVTWESLLFTFIKNSSVYSQLRQLGRNQGRLLIEEQLWHFCLVCDIYDFIKPVKRSGLKVHNKNGMHVFAKGFIAH</sequence>
<gene>
    <name evidence="1" type="ORF">ILYODFUR_013551</name>
</gene>
<evidence type="ECO:0000313" key="1">
    <source>
        <dbReference type="EMBL" id="MEQ2244090.1"/>
    </source>
</evidence>
<reference evidence="1 2" key="1">
    <citation type="submission" date="2021-06" db="EMBL/GenBank/DDBJ databases">
        <authorList>
            <person name="Palmer J.M."/>
        </authorList>
    </citation>
    <scope>NUCLEOTIDE SEQUENCE [LARGE SCALE GENOMIC DNA]</scope>
    <source>
        <strain evidence="2">if_2019</strain>
        <tissue evidence="1">Muscle</tissue>
    </source>
</reference>
<proteinExistence type="predicted"/>
<comment type="caution">
    <text evidence="1">The sequence shown here is derived from an EMBL/GenBank/DDBJ whole genome shotgun (WGS) entry which is preliminary data.</text>
</comment>